<dbReference type="InterPro" id="IPR002611">
    <property type="entry name" value="IstB_ATP-bd"/>
</dbReference>
<keyword evidence="3" id="KW-1185">Reference proteome</keyword>
<dbReference type="RefSeq" id="WP_206361049.1">
    <property type="nucleotide sequence ID" value="NZ_VUNN01000018.1"/>
</dbReference>
<comment type="caution">
    <text evidence="2">The sequence shown here is derived from an EMBL/GenBank/DDBJ whole genome shotgun (WGS) entry which is preliminary data.</text>
</comment>
<dbReference type="EMBL" id="VUNN01000018">
    <property type="protein sequence ID" value="MSU06866.1"/>
    <property type="molecule type" value="Genomic_DNA"/>
</dbReference>
<dbReference type="AlphaFoldDB" id="A0A7X2PDC4"/>
<accession>A0A7X2PDC4</accession>
<dbReference type="GO" id="GO:0005524">
    <property type="term" value="F:ATP binding"/>
    <property type="evidence" value="ECO:0007669"/>
    <property type="project" value="InterPro"/>
</dbReference>
<dbReference type="Pfam" id="PF01695">
    <property type="entry name" value="IstB_IS21"/>
    <property type="match status" value="1"/>
</dbReference>
<protein>
    <recommendedName>
        <fullName evidence="1">IstB-like ATP-binding domain-containing protein</fullName>
    </recommendedName>
</protein>
<feature type="domain" description="IstB-like ATP-binding" evidence="1">
    <location>
        <begin position="3"/>
        <end position="87"/>
    </location>
</feature>
<dbReference type="Gene3D" id="3.40.50.300">
    <property type="entry name" value="P-loop containing nucleotide triphosphate hydrolases"/>
    <property type="match status" value="1"/>
</dbReference>
<dbReference type="Proteomes" id="UP000460549">
    <property type="component" value="Unassembled WGS sequence"/>
</dbReference>
<gene>
    <name evidence="2" type="ORF">FYJ80_08795</name>
</gene>
<evidence type="ECO:0000313" key="2">
    <source>
        <dbReference type="EMBL" id="MSU06866.1"/>
    </source>
</evidence>
<feature type="non-terminal residue" evidence="2">
    <location>
        <position position="1"/>
    </location>
</feature>
<evidence type="ECO:0000313" key="3">
    <source>
        <dbReference type="Proteomes" id="UP000460549"/>
    </source>
</evidence>
<sequence>SNITCLIIDEVGYCDPLPESESNLFFQILDRRYDKRKGSTIFTSNMKPSEWRTLFFNNSIAKCALDRIMDRCIAIDIRGASYRGQQKTVYKISTSAVPEVTGINLYQ</sequence>
<dbReference type="InterPro" id="IPR027417">
    <property type="entry name" value="P-loop_NTPase"/>
</dbReference>
<reference evidence="2 3" key="1">
    <citation type="submission" date="2019-08" db="EMBL/GenBank/DDBJ databases">
        <title>In-depth cultivation of the pig gut microbiome towards novel bacterial diversity and tailored functional studies.</title>
        <authorList>
            <person name="Wylensek D."/>
            <person name="Hitch T.C.A."/>
            <person name="Clavel T."/>
        </authorList>
    </citation>
    <scope>NUCLEOTIDE SEQUENCE [LARGE SCALE GENOMIC DNA]</scope>
    <source>
        <strain evidence="2 3">NM-380-WT-3C1</strain>
    </source>
</reference>
<name>A0A7X2PDC4_9SPIO</name>
<evidence type="ECO:0000259" key="1">
    <source>
        <dbReference type="Pfam" id="PF01695"/>
    </source>
</evidence>
<dbReference type="SUPFAM" id="SSF52540">
    <property type="entry name" value="P-loop containing nucleoside triphosphate hydrolases"/>
    <property type="match status" value="1"/>
</dbReference>
<proteinExistence type="predicted"/>
<organism evidence="2 3">
    <name type="scientific">Bullifex porci</name>
    <dbReference type="NCBI Taxonomy" id="2606638"/>
    <lineage>
        <taxon>Bacteria</taxon>
        <taxon>Pseudomonadati</taxon>
        <taxon>Spirochaetota</taxon>
        <taxon>Spirochaetia</taxon>
        <taxon>Spirochaetales</taxon>
        <taxon>Spirochaetaceae</taxon>
        <taxon>Bullifex</taxon>
    </lineage>
</organism>